<proteinExistence type="predicted"/>
<reference evidence="3" key="1">
    <citation type="journal article" date="2019" name="Int. J. Syst. Evol. Microbiol.">
        <title>The Global Catalogue of Microorganisms (GCM) 10K type strain sequencing project: providing services to taxonomists for standard genome sequencing and annotation.</title>
        <authorList>
            <consortium name="The Broad Institute Genomics Platform"/>
            <consortium name="The Broad Institute Genome Sequencing Center for Infectious Disease"/>
            <person name="Wu L."/>
            <person name="Ma J."/>
        </authorList>
    </citation>
    <scope>NUCLEOTIDE SEQUENCE [LARGE SCALE GENOMIC DNA]</scope>
    <source>
        <strain evidence="3">CGMCC 1.15928</strain>
    </source>
</reference>
<dbReference type="RefSeq" id="WP_188657449.1">
    <property type="nucleotide sequence ID" value="NZ_BMKF01000002.1"/>
</dbReference>
<evidence type="ECO:0000313" key="2">
    <source>
        <dbReference type="EMBL" id="GGB76495.1"/>
    </source>
</evidence>
<name>A0ABQ1JSY6_9PROT</name>
<keyword evidence="1" id="KW-0732">Signal</keyword>
<evidence type="ECO:0000256" key="1">
    <source>
        <dbReference type="SAM" id="SignalP"/>
    </source>
</evidence>
<dbReference type="NCBIfam" id="NF038104">
    <property type="entry name" value="lipo_NF038104"/>
    <property type="match status" value="1"/>
</dbReference>
<feature type="signal peptide" evidence="1">
    <location>
        <begin position="1"/>
        <end position="19"/>
    </location>
</feature>
<keyword evidence="3" id="KW-1185">Reference proteome</keyword>
<evidence type="ECO:0000313" key="3">
    <source>
        <dbReference type="Proteomes" id="UP000628854"/>
    </source>
</evidence>
<protein>
    <recommendedName>
        <fullName evidence="4">Lipoprotein</fullName>
    </recommendedName>
</protein>
<sequence length="57" mass="5594">MTRLLAVSFLFCLSLPLGGCIVGTAVSVAGDVAEGAVNTTGAVVGAVIPDGDDDKDD</sequence>
<evidence type="ECO:0008006" key="4">
    <source>
        <dbReference type="Google" id="ProtNLM"/>
    </source>
</evidence>
<dbReference type="EMBL" id="BMKF01000002">
    <property type="protein sequence ID" value="GGB76495.1"/>
    <property type="molecule type" value="Genomic_DNA"/>
</dbReference>
<comment type="caution">
    <text evidence="2">The sequence shown here is derived from an EMBL/GenBank/DDBJ whole genome shotgun (WGS) entry which is preliminary data.</text>
</comment>
<organism evidence="2 3">
    <name type="scientific">Henriciella pelagia</name>
    <dbReference type="NCBI Taxonomy" id="1977912"/>
    <lineage>
        <taxon>Bacteria</taxon>
        <taxon>Pseudomonadati</taxon>
        <taxon>Pseudomonadota</taxon>
        <taxon>Alphaproteobacteria</taxon>
        <taxon>Hyphomonadales</taxon>
        <taxon>Hyphomonadaceae</taxon>
        <taxon>Henriciella</taxon>
    </lineage>
</organism>
<feature type="chain" id="PRO_5045039564" description="Lipoprotein" evidence="1">
    <location>
        <begin position="20"/>
        <end position="57"/>
    </location>
</feature>
<accession>A0ABQ1JSY6</accession>
<dbReference type="Proteomes" id="UP000628854">
    <property type="component" value="Unassembled WGS sequence"/>
</dbReference>
<gene>
    <name evidence="2" type="ORF">GCM10011503_26600</name>
</gene>